<dbReference type="EMBL" id="MU864929">
    <property type="protein sequence ID" value="KAK4466956.1"/>
    <property type="molecule type" value="Genomic_DNA"/>
</dbReference>
<keyword evidence="1" id="KW-0812">Transmembrane</keyword>
<keyword evidence="1" id="KW-1133">Transmembrane helix</keyword>
<evidence type="ECO:0000256" key="1">
    <source>
        <dbReference type="SAM" id="Phobius"/>
    </source>
</evidence>
<dbReference type="Proteomes" id="UP001321749">
    <property type="component" value="Unassembled WGS sequence"/>
</dbReference>
<keyword evidence="3" id="KW-1185">Reference proteome</keyword>
<reference evidence="2" key="1">
    <citation type="journal article" date="2023" name="Mol. Phylogenet. Evol.">
        <title>Genome-scale phylogeny and comparative genomics of the fungal order Sordariales.</title>
        <authorList>
            <person name="Hensen N."/>
            <person name="Bonometti L."/>
            <person name="Westerberg I."/>
            <person name="Brannstrom I.O."/>
            <person name="Guillou S."/>
            <person name="Cros-Aarteil S."/>
            <person name="Calhoun S."/>
            <person name="Haridas S."/>
            <person name="Kuo A."/>
            <person name="Mondo S."/>
            <person name="Pangilinan J."/>
            <person name="Riley R."/>
            <person name="LaButti K."/>
            <person name="Andreopoulos B."/>
            <person name="Lipzen A."/>
            <person name="Chen C."/>
            <person name="Yan M."/>
            <person name="Daum C."/>
            <person name="Ng V."/>
            <person name="Clum A."/>
            <person name="Steindorff A."/>
            <person name="Ohm R.A."/>
            <person name="Martin F."/>
            <person name="Silar P."/>
            <person name="Natvig D.O."/>
            <person name="Lalanne C."/>
            <person name="Gautier V."/>
            <person name="Ament-Velasquez S.L."/>
            <person name="Kruys A."/>
            <person name="Hutchinson M.I."/>
            <person name="Powell A.J."/>
            <person name="Barry K."/>
            <person name="Miller A.N."/>
            <person name="Grigoriev I.V."/>
            <person name="Debuchy R."/>
            <person name="Gladieux P."/>
            <person name="Hiltunen Thoren M."/>
            <person name="Johannesson H."/>
        </authorList>
    </citation>
    <scope>NUCLEOTIDE SEQUENCE</scope>
    <source>
        <strain evidence="2">PSN324</strain>
    </source>
</reference>
<evidence type="ECO:0000313" key="2">
    <source>
        <dbReference type="EMBL" id="KAK4466956.1"/>
    </source>
</evidence>
<protein>
    <submittedName>
        <fullName evidence="2">Uncharacterized protein</fullName>
    </submittedName>
</protein>
<evidence type="ECO:0000313" key="3">
    <source>
        <dbReference type="Proteomes" id="UP001321749"/>
    </source>
</evidence>
<gene>
    <name evidence="2" type="ORF">QBC42DRAFT_258406</name>
</gene>
<feature type="transmembrane region" description="Helical" evidence="1">
    <location>
        <begin position="33"/>
        <end position="52"/>
    </location>
</feature>
<keyword evidence="1" id="KW-0472">Membrane</keyword>
<sequence length="66" mass="7696">MRDINNTFLPRLYNYNSICCFVLFFFMCGKGGIWFVSCAVSGILSLIMNSFFSFLQITMTKYCYVD</sequence>
<proteinExistence type="predicted"/>
<feature type="transmembrane region" description="Helical" evidence="1">
    <location>
        <begin position="12"/>
        <end position="27"/>
    </location>
</feature>
<accession>A0AAV9I7N3</accession>
<dbReference type="AlphaFoldDB" id="A0AAV9I7N3"/>
<organism evidence="2 3">
    <name type="scientific">Cladorrhinum samala</name>
    <dbReference type="NCBI Taxonomy" id="585594"/>
    <lineage>
        <taxon>Eukaryota</taxon>
        <taxon>Fungi</taxon>
        <taxon>Dikarya</taxon>
        <taxon>Ascomycota</taxon>
        <taxon>Pezizomycotina</taxon>
        <taxon>Sordariomycetes</taxon>
        <taxon>Sordariomycetidae</taxon>
        <taxon>Sordariales</taxon>
        <taxon>Podosporaceae</taxon>
        <taxon>Cladorrhinum</taxon>
    </lineage>
</organism>
<reference evidence="2" key="2">
    <citation type="submission" date="2023-06" db="EMBL/GenBank/DDBJ databases">
        <authorList>
            <consortium name="Lawrence Berkeley National Laboratory"/>
            <person name="Mondo S.J."/>
            <person name="Hensen N."/>
            <person name="Bonometti L."/>
            <person name="Westerberg I."/>
            <person name="Brannstrom I.O."/>
            <person name="Guillou S."/>
            <person name="Cros-Aarteil S."/>
            <person name="Calhoun S."/>
            <person name="Haridas S."/>
            <person name="Kuo A."/>
            <person name="Pangilinan J."/>
            <person name="Riley R."/>
            <person name="Labutti K."/>
            <person name="Andreopoulos B."/>
            <person name="Lipzen A."/>
            <person name="Chen C."/>
            <person name="Yanf M."/>
            <person name="Daum C."/>
            <person name="Ng V."/>
            <person name="Clum A."/>
            <person name="Steindorff A."/>
            <person name="Ohm R."/>
            <person name="Martin F."/>
            <person name="Silar P."/>
            <person name="Natvig D."/>
            <person name="Lalanne C."/>
            <person name="Gautier V."/>
            <person name="Ament-Velasquez S.L."/>
            <person name="Kruys A."/>
            <person name="Hutchinson M.I."/>
            <person name="Powell A.J."/>
            <person name="Barry K."/>
            <person name="Miller A.N."/>
            <person name="Grigoriev I.V."/>
            <person name="Debuchy R."/>
            <person name="Gladieux P."/>
            <person name="Thoren M.H."/>
            <person name="Johannesson H."/>
        </authorList>
    </citation>
    <scope>NUCLEOTIDE SEQUENCE</scope>
    <source>
        <strain evidence="2">PSN324</strain>
    </source>
</reference>
<name>A0AAV9I7N3_9PEZI</name>
<comment type="caution">
    <text evidence="2">The sequence shown here is derived from an EMBL/GenBank/DDBJ whole genome shotgun (WGS) entry which is preliminary data.</text>
</comment>